<dbReference type="GO" id="GO:0000160">
    <property type="term" value="P:phosphorelay signal transduction system"/>
    <property type="evidence" value="ECO:0007669"/>
    <property type="project" value="InterPro"/>
</dbReference>
<evidence type="ECO:0000256" key="3">
    <source>
        <dbReference type="PROSITE-ProRule" id="PRU00169"/>
    </source>
</evidence>
<evidence type="ECO:0000256" key="1">
    <source>
        <dbReference type="ARBA" id="ARBA00022553"/>
    </source>
</evidence>
<name>A0A1G4NUW0_9FLOR</name>
<dbReference type="Gene3D" id="1.10.10.10">
    <property type="entry name" value="Winged helix-like DNA-binding domain superfamily/Winged helix DNA-binding domain"/>
    <property type="match status" value="1"/>
</dbReference>
<dbReference type="InterPro" id="IPR000792">
    <property type="entry name" value="Tscrpt_reg_LuxR_C"/>
</dbReference>
<dbReference type="RefSeq" id="YP_009314204.1">
    <property type="nucleotide sequence ID" value="NC_031660.1"/>
</dbReference>
<dbReference type="Pfam" id="PF00072">
    <property type="entry name" value="Response_reg"/>
    <property type="match status" value="1"/>
</dbReference>
<dbReference type="PROSITE" id="PS00622">
    <property type="entry name" value="HTH_LUXR_1"/>
    <property type="match status" value="1"/>
</dbReference>
<dbReference type="PANTHER" id="PTHR44591">
    <property type="entry name" value="STRESS RESPONSE REGULATOR PROTEIN 1"/>
    <property type="match status" value="1"/>
</dbReference>
<accession>A0A1G4NUW0</accession>
<proteinExistence type="predicted"/>
<feature type="domain" description="HTH luxR-type" evidence="4">
    <location>
        <begin position="138"/>
        <end position="203"/>
    </location>
</feature>
<protein>
    <recommendedName>
        <fullName evidence="7">TctD-like protein</fullName>
    </recommendedName>
</protein>
<dbReference type="Gene3D" id="3.40.50.2300">
    <property type="match status" value="1"/>
</dbReference>
<sequence length="212" mass="24087">MSHRILLVDDDMTLLLSLSSYLAEVGFCVEIADSIDKAIDYLTNYSYDLVVSDIVLPLRNGYNFIQYIKKSPELKNVPVIFLTAKGMTNDRIMGYDLGCAGYLVKPFDPAELSSMIRNVLSNRQNSSVMYRPQGLDIRAMDLLNLTPRERDVLNQVLKGMTNKEIALGLGLTTRNIEKYVSRLLSKTGTRNRTELAQHFYRNLYTNNDDEGE</sequence>
<evidence type="ECO:0000313" key="6">
    <source>
        <dbReference type="EMBL" id="SCW22458.1"/>
    </source>
</evidence>
<dbReference type="SMART" id="SM00448">
    <property type="entry name" value="REC"/>
    <property type="match status" value="1"/>
</dbReference>
<evidence type="ECO:0000256" key="2">
    <source>
        <dbReference type="ARBA" id="ARBA00023125"/>
    </source>
</evidence>
<dbReference type="GO" id="GO:0006355">
    <property type="term" value="P:regulation of DNA-templated transcription"/>
    <property type="evidence" value="ECO:0007669"/>
    <property type="project" value="InterPro"/>
</dbReference>
<dbReference type="InterPro" id="IPR011006">
    <property type="entry name" value="CheY-like_superfamily"/>
</dbReference>
<keyword evidence="2" id="KW-0238">DNA-binding</keyword>
<keyword evidence="1 3" id="KW-0597">Phosphoprotein</keyword>
<dbReference type="PROSITE" id="PS50043">
    <property type="entry name" value="HTH_LUXR_2"/>
    <property type="match status" value="1"/>
</dbReference>
<dbReference type="PANTHER" id="PTHR44591:SF3">
    <property type="entry name" value="RESPONSE REGULATORY DOMAIN-CONTAINING PROTEIN"/>
    <property type="match status" value="1"/>
</dbReference>
<geneLocation type="chloroplast" evidence="6"/>
<dbReference type="EMBL" id="LT622868">
    <property type="protein sequence ID" value="SCW22458.1"/>
    <property type="molecule type" value="Genomic_DNA"/>
</dbReference>
<dbReference type="InterPro" id="IPR036388">
    <property type="entry name" value="WH-like_DNA-bd_sf"/>
</dbReference>
<feature type="domain" description="Response regulatory" evidence="5">
    <location>
        <begin position="4"/>
        <end position="120"/>
    </location>
</feature>
<evidence type="ECO:0000259" key="5">
    <source>
        <dbReference type="PROSITE" id="PS50110"/>
    </source>
</evidence>
<reference evidence="6" key="2">
    <citation type="submission" date="2016-10" db="EMBL/GenBank/DDBJ databases">
        <authorList>
            <person name="de Groot N.N."/>
        </authorList>
    </citation>
    <scope>NUCLEOTIDE SEQUENCE</scope>
    <source>
        <strain evidence="6">J.0158</strain>
    </source>
</reference>
<gene>
    <name evidence="6" type="primary">ycf29</name>
    <name evidence="6" type="ORF">J0158_222</name>
</gene>
<feature type="modified residue" description="4-aspartylphosphate" evidence="3">
    <location>
        <position position="53"/>
    </location>
</feature>
<dbReference type="SUPFAM" id="SSF46894">
    <property type="entry name" value="C-terminal effector domain of the bipartite response regulators"/>
    <property type="match status" value="1"/>
</dbReference>
<dbReference type="SMART" id="SM00421">
    <property type="entry name" value="HTH_LUXR"/>
    <property type="match status" value="1"/>
</dbReference>
<keyword evidence="6" id="KW-0934">Plastid</keyword>
<dbReference type="PROSITE" id="PS50110">
    <property type="entry name" value="RESPONSE_REGULATORY"/>
    <property type="match status" value="1"/>
</dbReference>
<dbReference type="Pfam" id="PF00196">
    <property type="entry name" value="GerE"/>
    <property type="match status" value="1"/>
</dbReference>
<dbReference type="CDD" id="cd06170">
    <property type="entry name" value="LuxR_C_like"/>
    <property type="match status" value="1"/>
</dbReference>
<evidence type="ECO:0008006" key="7">
    <source>
        <dbReference type="Google" id="ProtNLM"/>
    </source>
</evidence>
<dbReference type="InterPro" id="IPR050595">
    <property type="entry name" value="Bact_response_regulator"/>
</dbReference>
<dbReference type="InterPro" id="IPR001789">
    <property type="entry name" value="Sig_transdc_resp-reg_receiver"/>
</dbReference>
<evidence type="ECO:0000259" key="4">
    <source>
        <dbReference type="PROSITE" id="PS50043"/>
    </source>
</evidence>
<dbReference type="GO" id="GO:0003677">
    <property type="term" value="F:DNA binding"/>
    <property type="evidence" value="ECO:0007669"/>
    <property type="project" value="UniProtKB-KW"/>
</dbReference>
<reference evidence="6" key="1">
    <citation type="submission" date="2016-10" db="EMBL/GenBank/DDBJ databases">
        <title>Chloroplast genomes as a tool to resolve red algal phylogenies: a case study in the Nemaliales.</title>
        <authorList>
            <person name="Costa J.F."/>
            <person name="Lin S.M."/>
            <person name="Macaya E.C."/>
            <person name="Fernandez-Garcia C."/>
            <person name="Verbruggen H."/>
        </authorList>
    </citation>
    <scope>NUCLEOTIDE SEQUENCE</scope>
    <source>
        <strain evidence="6">J.0158</strain>
    </source>
</reference>
<dbReference type="AlphaFoldDB" id="A0A1G4NUW0"/>
<dbReference type="GeneID" id="30000548"/>
<organism evidence="6">
    <name type="scientific">Izziella formosana</name>
    <dbReference type="NCBI Taxonomy" id="1653389"/>
    <lineage>
        <taxon>Eukaryota</taxon>
        <taxon>Rhodophyta</taxon>
        <taxon>Florideophyceae</taxon>
        <taxon>Nemaliophycidae</taxon>
        <taxon>Nemaliales</taxon>
        <taxon>Liagoraceae</taxon>
        <taxon>Izziella</taxon>
    </lineage>
</organism>
<dbReference type="SUPFAM" id="SSF52172">
    <property type="entry name" value="CheY-like"/>
    <property type="match status" value="1"/>
</dbReference>
<dbReference type="InterPro" id="IPR016032">
    <property type="entry name" value="Sig_transdc_resp-reg_C-effctor"/>
</dbReference>
<keyword evidence="6" id="KW-0150">Chloroplast</keyword>
<dbReference type="PRINTS" id="PR00038">
    <property type="entry name" value="HTHLUXR"/>
</dbReference>